<dbReference type="AlphaFoldDB" id="A0A843S6T4"/>
<comment type="caution">
    <text evidence="2">The sequence shown here is derived from an EMBL/GenBank/DDBJ whole genome shotgun (WGS) entry which is preliminary data.</text>
</comment>
<proteinExistence type="predicted"/>
<sequence>MKIVFSFAVLTCSLLLSLHQPASAENTGVSEKQVGKIIGQFQDAIKNKDIAGFMGLFLREDVTWTAAYTDASVERYNASIKNTKEPLATRVQAGGSPRKFIESIAKNKAPQSEIFSNVRIDTDGDIAHVWFDYTFMVGTYKSAWGKESWQLVRTETGWKISAVTWSSEENPVQPDA</sequence>
<dbReference type="Proteomes" id="UP000444318">
    <property type="component" value="Unassembled WGS sequence"/>
</dbReference>
<dbReference type="InterPro" id="IPR032710">
    <property type="entry name" value="NTF2-like_dom_sf"/>
</dbReference>
<dbReference type="Gene3D" id="3.10.450.50">
    <property type="match status" value="1"/>
</dbReference>
<name>A0A843S6T4_9BURK</name>
<evidence type="ECO:0008006" key="4">
    <source>
        <dbReference type="Google" id="ProtNLM"/>
    </source>
</evidence>
<evidence type="ECO:0000313" key="3">
    <source>
        <dbReference type="Proteomes" id="UP000444318"/>
    </source>
</evidence>
<evidence type="ECO:0000256" key="1">
    <source>
        <dbReference type="SAM" id="SignalP"/>
    </source>
</evidence>
<protein>
    <recommendedName>
        <fullName evidence="4">Nuclear transport factor 2 family protein</fullName>
    </recommendedName>
</protein>
<organism evidence="2 3">
    <name type="scientific">Rugamonas rivuli</name>
    <dbReference type="NCBI Taxonomy" id="2743358"/>
    <lineage>
        <taxon>Bacteria</taxon>
        <taxon>Pseudomonadati</taxon>
        <taxon>Pseudomonadota</taxon>
        <taxon>Betaproteobacteria</taxon>
        <taxon>Burkholderiales</taxon>
        <taxon>Oxalobacteraceae</taxon>
        <taxon>Telluria group</taxon>
        <taxon>Rugamonas</taxon>
    </lineage>
</organism>
<dbReference type="EMBL" id="WHUF01000001">
    <property type="protein sequence ID" value="MQA18198.1"/>
    <property type="molecule type" value="Genomic_DNA"/>
</dbReference>
<reference evidence="2 3" key="1">
    <citation type="submission" date="2019-10" db="EMBL/GenBank/DDBJ databases">
        <title>Two novel species isolated from a subtropical stream in China.</title>
        <authorList>
            <person name="Lu H."/>
        </authorList>
    </citation>
    <scope>NUCLEOTIDE SEQUENCE [LARGE SCALE GENOMIC DNA]</scope>
    <source>
        <strain evidence="2 3">FT103W</strain>
    </source>
</reference>
<feature type="signal peptide" evidence="1">
    <location>
        <begin position="1"/>
        <end position="24"/>
    </location>
</feature>
<evidence type="ECO:0000313" key="2">
    <source>
        <dbReference type="EMBL" id="MQA18198.1"/>
    </source>
</evidence>
<gene>
    <name evidence="2" type="ORF">GEV01_01585</name>
</gene>
<keyword evidence="1" id="KW-0732">Signal</keyword>
<keyword evidence="3" id="KW-1185">Reference proteome</keyword>
<accession>A0A843S6T4</accession>
<feature type="chain" id="PRO_5032996862" description="Nuclear transport factor 2 family protein" evidence="1">
    <location>
        <begin position="25"/>
        <end position="176"/>
    </location>
</feature>
<dbReference type="RefSeq" id="WP_152801046.1">
    <property type="nucleotide sequence ID" value="NZ_WHUF01000001.1"/>
</dbReference>
<dbReference type="SUPFAM" id="SSF54427">
    <property type="entry name" value="NTF2-like"/>
    <property type="match status" value="1"/>
</dbReference>